<accession>A0A0A2V685</accession>
<feature type="region of interest" description="Disordered" evidence="1">
    <location>
        <begin position="112"/>
        <end position="164"/>
    </location>
</feature>
<proteinExistence type="predicted"/>
<dbReference type="AlphaFoldDB" id="A0A0A2V685"/>
<gene>
    <name evidence="2" type="ORF">BBAD15_g11784</name>
</gene>
<feature type="compositionally biased region" description="Basic residues" evidence="1">
    <location>
        <begin position="54"/>
        <end position="63"/>
    </location>
</feature>
<dbReference type="EMBL" id="ANFO01001300">
    <property type="protein sequence ID" value="KGQ03003.1"/>
    <property type="molecule type" value="Genomic_DNA"/>
</dbReference>
<name>A0A0A2V685_BEABA</name>
<sequence>MPPCLPRRQLTDIALLHPRQRRHVGRVRALAKHLHVAHALHAARAPERDAARHQSNHPQHKQRERANENDARQQPPVPQEPHDNEQKRQRHGGDGDVVREVPRHGQAQLRLHLQKGGKDAEDARRGEQHDEEPDADRPARPVVRPNVDDAPMVVDDGVGRQRGGEDHVKMMSDVAGGGGFFAPFARPILGTGWRGQRLSMTDLGAFGDNQRLNLAVVAIRTSVAA</sequence>
<organism evidence="2 3">
    <name type="scientific">Beauveria bassiana D1-5</name>
    <dbReference type="NCBI Taxonomy" id="1245745"/>
    <lineage>
        <taxon>Eukaryota</taxon>
        <taxon>Fungi</taxon>
        <taxon>Dikarya</taxon>
        <taxon>Ascomycota</taxon>
        <taxon>Pezizomycotina</taxon>
        <taxon>Sordariomycetes</taxon>
        <taxon>Hypocreomycetidae</taxon>
        <taxon>Hypocreales</taxon>
        <taxon>Cordycipitaceae</taxon>
        <taxon>Beauveria</taxon>
    </lineage>
</organism>
<protein>
    <submittedName>
        <fullName evidence="2">Uncharacterized protein</fullName>
    </submittedName>
</protein>
<dbReference type="Proteomes" id="UP000030106">
    <property type="component" value="Unassembled WGS sequence"/>
</dbReference>
<comment type="caution">
    <text evidence="2">The sequence shown here is derived from an EMBL/GenBank/DDBJ whole genome shotgun (WGS) entry which is preliminary data.</text>
</comment>
<reference evidence="2 3" key="1">
    <citation type="submission" date="2012-10" db="EMBL/GenBank/DDBJ databases">
        <title>Genome sequencing and analysis of entomopathogenic fungi Beauveria bassiana D1-5.</title>
        <authorList>
            <person name="Li Q."/>
            <person name="Wang L."/>
            <person name="Zhang Z."/>
            <person name="Wang Q."/>
            <person name="Ren J."/>
            <person name="Wang M."/>
            <person name="Xu W."/>
            <person name="Wang J."/>
            <person name="Lu Y."/>
            <person name="Du Q."/>
            <person name="Sun Z."/>
        </authorList>
    </citation>
    <scope>NUCLEOTIDE SEQUENCE [LARGE SCALE GENOMIC DNA]</scope>
    <source>
        <strain evidence="2 3">D1-5</strain>
    </source>
</reference>
<feature type="compositionally biased region" description="Basic and acidic residues" evidence="1">
    <location>
        <begin position="116"/>
        <end position="128"/>
    </location>
</feature>
<feature type="region of interest" description="Disordered" evidence="1">
    <location>
        <begin position="39"/>
        <end position="98"/>
    </location>
</feature>
<evidence type="ECO:0000256" key="1">
    <source>
        <dbReference type="SAM" id="MobiDB-lite"/>
    </source>
</evidence>
<dbReference type="HOGENOM" id="CLU_1229740_0_0_1"/>
<feature type="compositionally biased region" description="Basic and acidic residues" evidence="1">
    <location>
        <begin position="80"/>
        <end position="98"/>
    </location>
</feature>
<evidence type="ECO:0000313" key="2">
    <source>
        <dbReference type="EMBL" id="KGQ03003.1"/>
    </source>
</evidence>
<dbReference type="STRING" id="1245745.A0A0A2V685"/>
<evidence type="ECO:0000313" key="3">
    <source>
        <dbReference type="Proteomes" id="UP000030106"/>
    </source>
</evidence>